<dbReference type="SUPFAM" id="SSF56024">
    <property type="entry name" value="Phospholipase D/nuclease"/>
    <property type="match status" value="2"/>
</dbReference>
<dbReference type="Proteomes" id="UP000000845">
    <property type="component" value="Chromosome"/>
</dbReference>
<evidence type="ECO:0000313" key="4">
    <source>
        <dbReference type="Proteomes" id="UP000000845"/>
    </source>
</evidence>
<dbReference type="RefSeq" id="WP_012861721.1">
    <property type="nucleotide sequence ID" value="NC_013517.1"/>
</dbReference>
<keyword evidence="1" id="KW-0732">Signal</keyword>
<dbReference type="Pfam" id="PF13091">
    <property type="entry name" value="PLDc_2"/>
    <property type="match status" value="1"/>
</dbReference>
<sequence>MKKSSSILITVLCLLFLSCSTIKTPPPGVDFESKEYHSEIAEFKYDLSYLTKDGDAAHETHIFNKVYKNIDEAEEFLIIDIFLYNQIYDRNFGKFPEFTEQFSQKLIDKKRENEDFKIYLLTDENNRLYGSYDNPVFKKLEQNGIDVTMVEIYKLKDIYPWYSPIWRTFIEPQGNPIEKGWIPNFYGKQYPDMAIRNILRAVNVKADHRKIFTTEKSLILTSANIHDASYYNSNTSFEVNGNIINESIKNAKLVGEFSNKDIDVEPDYEYSDYEDSRYKVKMITELKVGEALDRDIKATRAGDKIQIGMYFLSDKEVIKHLIDAANRGVEIRMILDRNKDAFGMDTNGLPNKPVAKEIMKKTKNKVQIKWYFTNGEQFHTKYMKIEKKNGTVIINGGSSNFIRKNIRGFIMDANLRIITDAEAPINLEMNDYFERLWNNEDGIFTLNYEDEPTTGIFRDTLFHIERFTEIGSF</sequence>
<organism evidence="3 4">
    <name type="scientific">Sebaldella termitidis (strain ATCC 33386 / NCTC 11300)</name>
    <dbReference type="NCBI Taxonomy" id="526218"/>
    <lineage>
        <taxon>Bacteria</taxon>
        <taxon>Fusobacteriati</taxon>
        <taxon>Fusobacteriota</taxon>
        <taxon>Fusobacteriia</taxon>
        <taxon>Fusobacteriales</taxon>
        <taxon>Leptotrichiaceae</taxon>
        <taxon>Sebaldella</taxon>
    </lineage>
</organism>
<dbReference type="HOGENOM" id="CLU_044580_0_0_0"/>
<proteinExistence type="predicted"/>
<reference evidence="3 4" key="2">
    <citation type="journal article" date="2010" name="Stand. Genomic Sci.">
        <title>Complete genome sequence of Sebaldella termitidis type strain (NCTC 11300).</title>
        <authorList>
            <person name="Harmon-Smith M."/>
            <person name="Celia L."/>
            <person name="Chertkov O."/>
            <person name="Lapidus A."/>
            <person name="Copeland A."/>
            <person name="Glavina Del Rio T."/>
            <person name="Nolan M."/>
            <person name="Lucas S."/>
            <person name="Tice H."/>
            <person name="Cheng J.F."/>
            <person name="Han C."/>
            <person name="Detter J.C."/>
            <person name="Bruce D."/>
            <person name="Goodwin L."/>
            <person name="Pitluck S."/>
            <person name="Pati A."/>
            <person name="Liolios K."/>
            <person name="Ivanova N."/>
            <person name="Mavromatis K."/>
            <person name="Mikhailova N."/>
            <person name="Chen A."/>
            <person name="Palaniappan K."/>
            <person name="Land M."/>
            <person name="Hauser L."/>
            <person name="Chang Y.J."/>
            <person name="Jeffries C.D."/>
            <person name="Brettin T."/>
            <person name="Goker M."/>
            <person name="Beck B."/>
            <person name="Bristow J."/>
            <person name="Eisen J.A."/>
            <person name="Markowitz V."/>
            <person name="Hugenholtz P."/>
            <person name="Kyrpides N.C."/>
            <person name="Klenk H.P."/>
            <person name="Chen F."/>
        </authorList>
    </citation>
    <scope>NUCLEOTIDE SEQUENCE [LARGE SCALE GENOMIC DNA]</scope>
    <source>
        <strain evidence="4">ATCC 33386 / NCTC 11300</strain>
    </source>
</reference>
<protein>
    <submittedName>
        <fullName evidence="3">Phospholipase D endonuclease domain-containing protein</fullName>
    </submittedName>
</protein>
<feature type="domain" description="Phospholipase D-like" evidence="2">
    <location>
        <begin position="300"/>
        <end position="437"/>
    </location>
</feature>
<dbReference type="EMBL" id="CP001739">
    <property type="protein sequence ID" value="ACZ09127.1"/>
    <property type="molecule type" value="Genomic_DNA"/>
</dbReference>
<dbReference type="GO" id="GO:0004519">
    <property type="term" value="F:endonuclease activity"/>
    <property type="evidence" value="ECO:0007669"/>
    <property type="project" value="UniProtKB-KW"/>
</dbReference>
<keyword evidence="3" id="KW-0378">Hydrolase</keyword>
<dbReference type="PROSITE" id="PS51257">
    <property type="entry name" value="PROKAR_LIPOPROTEIN"/>
    <property type="match status" value="1"/>
</dbReference>
<gene>
    <name evidence="3" type="ordered locus">Sterm_2273</name>
</gene>
<reference evidence="4" key="1">
    <citation type="submission" date="2009-09" db="EMBL/GenBank/DDBJ databases">
        <title>The complete chromosome of Sebaldella termitidis ATCC 33386.</title>
        <authorList>
            <consortium name="US DOE Joint Genome Institute (JGI-PGF)"/>
            <person name="Lucas S."/>
            <person name="Copeland A."/>
            <person name="Lapidus A."/>
            <person name="Glavina del Rio T."/>
            <person name="Dalin E."/>
            <person name="Tice H."/>
            <person name="Bruce D."/>
            <person name="Goodwin L."/>
            <person name="Pitluck S."/>
            <person name="Kyrpides N."/>
            <person name="Mavromatis K."/>
            <person name="Ivanova N."/>
            <person name="Mikhailova N."/>
            <person name="Sims D."/>
            <person name="Meincke L."/>
            <person name="Brettin T."/>
            <person name="Detter J.C."/>
            <person name="Han C."/>
            <person name="Larimer F."/>
            <person name="Land M."/>
            <person name="Hauser L."/>
            <person name="Markowitz V."/>
            <person name="Cheng J.F."/>
            <person name="Hugenholtz P."/>
            <person name="Woyke T."/>
            <person name="Wu D."/>
            <person name="Eisen J.A."/>
        </authorList>
    </citation>
    <scope>NUCLEOTIDE SEQUENCE [LARGE SCALE GENOMIC DNA]</scope>
    <source>
        <strain evidence="4">ATCC 33386 / NCTC 11300</strain>
    </source>
</reference>
<accession>D1AKL1</accession>
<dbReference type="KEGG" id="str:Sterm_2273"/>
<feature type="chain" id="PRO_5003020879" evidence="1">
    <location>
        <begin position="24"/>
        <end position="473"/>
    </location>
</feature>
<keyword evidence="3" id="KW-0255">Endonuclease</keyword>
<keyword evidence="3" id="KW-0540">Nuclease</keyword>
<evidence type="ECO:0000313" key="3">
    <source>
        <dbReference type="EMBL" id="ACZ09127.1"/>
    </source>
</evidence>
<dbReference type="STRING" id="526218.Sterm_2273"/>
<dbReference type="Gene3D" id="3.30.870.10">
    <property type="entry name" value="Endonuclease Chain A"/>
    <property type="match status" value="2"/>
</dbReference>
<dbReference type="CDD" id="cd09130">
    <property type="entry name" value="PLDc_unchar2_2"/>
    <property type="match status" value="1"/>
</dbReference>
<name>D1AKL1_SEBTE</name>
<dbReference type="InterPro" id="IPR025202">
    <property type="entry name" value="PLD-like_dom"/>
</dbReference>
<dbReference type="eggNOG" id="COG1502">
    <property type="taxonomic scope" value="Bacteria"/>
</dbReference>
<dbReference type="CDD" id="cd09129">
    <property type="entry name" value="PLDc_unchar2_1"/>
    <property type="match status" value="1"/>
</dbReference>
<evidence type="ECO:0000259" key="2">
    <source>
        <dbReference type="Pfam" id="PF13091"/>
    </source>
</evidence>
<evidence type="ECO:0000256" key="1">
    <source>
        <dbReference type="SAM" id="SignalP"/>
    </source>
</evidence>
<feature type="signal peptide" evidence="1">
    <location>
        <begin position="1"/>
        <end position="23"/>
    </location>
</feature>
<dbReference type="AlphaFoldDB" id="D1AKL1"/>
<keyword evidence="4" id="KW-1185">Reference proteome</keyword>